<organism evidence="12 13">
    <name type="scientific">Frigidibacter mobilis</name>
    <dbReference type="NCBI Taxonomy" id="1335048"/>
    <lineage>
        <taxon>Bacteria</taxon>
        <taxon>Pseudomonadati</taxon>
        <taxon>Pseudomonadota</taxon>
        <taxon>Alphaproteobacteria</taxon>
        <taxon>Rhodobacterales</taxon>
        <taxon>Paracoccaceae</taxon>
        <taxon>Frigidibacter</taxon>
    </lineage>
</organism>
<reference evidence="12 13" key="1">
    <citation type="submission" date="2015-09" db="EMBL/GenBank/DDBJ databases">
        <title>Complete genome sequence of Defluviimonas alba cai42t isolated from an oilfield in Xinjiang.</title>
        <authorList>
            <person name="Geng S."/>
            <person name="Pan X."/>
            <person name="Wu X."/>
        </authorList>
    </citation>
    <scope>NUCLEOTIDE SEQUENCE [LARGE SCALE GENOMIC DNA]</scope>
    <source>
        <strain evidence="13">cai42</strain>
    </source>
</reference>
<dbReference type="NCBIfam" id="TIGR01843">
    <property type="entry name" value="type_I_hlyD"/>
    <property type="match status" value="1"/>
</dbReference>
<dbReference type="AlphaFoldDB" id="A0A159Z660"/>
<dbReference type="EMBL" id="CP012661">
    <property type="protein sequence ID" value="AMY70791.1"/>
    <property type="molecule type" value="Genomic_DNA"/>
</dbReference>
<keyword evidence="3 9" id="KW-0813">Transport</keyword>
<evidence type="ECO:0000256" key="2">
    <source>
        <dbReference type="ARBA" id="ARBA00009477"/>
    </source>
</evidence>
<dbReference type="InterPro" id="IPR058982">
    <property type="entry name" value="Beta-barrel_AprE"/>
</dbReference>
<dbReference type="InterPro" id="IPR058781">
    <property type="entry name" value="HH_AprE-like"/>
</dbReference>
<dbReference type="InterPro" id="IPR010129">
    <property type="entry name" value="T1SS_HlyD"/>
</dbReference>
<evidence type="ECO:0000313" key="12">
    <source>
        <dbReference type="EMBL" id="AMY70791.1"/>
    </source>
</evidence>
<keyword evidence="4 9" id="KW-1003">Cell membrane</keyword>
<proteinExistence type="inferred from homology"/>
<keyword evidence="8" id="KW-0472">Membrane</keyword>
<name>A0A159Z660_9RHOB</name>
<dbReference type="Pfam" id="PF25994">
    <property type="entry name" value="HH_AprE"/>
    <property type="match status" value="1"/>
</dbReference>
<evidence type="ECO:0000256" key="6">
    <source>
        <dbReference type="ARBA" id="ARBA00022692"/>
    </source>
</evidence>
<gene>
    <name evidence="12" type="ORF">AKL17_3567</name>
</gene>
<dbReference type="GO" id="GO:0015031">
    <property type="term" value="P:protein transport"/>
    <property type="evidence" value="ECO:0007669"/>
    <property type="project" value="InterPro"/>
</dbReference>
<dbReference type="SUPFAM" id="SSF111369">
    <property type="entry name" value="HlyD-like secretion proteins"/>
    <property type="match status" value="1"/>
</dbReference>
<dbReference type="PRINTS" id="PR01490">
    <property type="entry name" value="RTXTOXIND"/>
</dbReference>
<feature type="domain" description="AprE-like long alpha-helical hairpin" evidence="10">
    <location>
        <begin position="90"/>
        <end position="276"/>
    </location>
</feature>
<dbReference type="RefSeq" id="WP_066815386.1">
    <property type="nucleotide sequence ID" value="NZ_CP012661.1"/>
</dbReference>
<evidence type="ECO:0000256" key="8">
    <source>
        <dbReference type="ARBA" id="ARBA00023136"/>
    </source>
</evidence>
<dbReference type="Pfam" id="PF26002">
    <property type="entry name" value="Beta-barrel_AprE"/>
    <property type="match status" value="1"/>
</dbReference>
<dbReference type="InterPro" id="IPR050739">
    <property type="entry name" value="MFP"/>
</dbReference>
<dbReference type="Proteomes" id="UP000076128">
    <property type="component" value="Chromosome"/>
</dbReference>
<comment type="similarity">
    <text evidence="2 9">Belongs to the membrane fusion protein (MFP) (TC 8.A.1) family.</text>
</comment>
<accession>A0A159Z660</accession>
<evidence type="ECO:0000313" key="13">
    <source>
        <dbReference type="Proteomes" id="UP000076128"/>
    </source>
</evidence>
<keyword evidence="5 9" id="KW-0997">Cell inner membrane</keyword>
<dbReference type="KEGG" id="daa:AKL17_3567"/>
<dbReference type="GO" id="GO:0005886">
    <property type="term" value="C:plasma membrane"/>
    <property type="evidence" value="ECO:0007669"/>
    <property type="project" value="UniProtKB-SubCell"/>
</dbReference>
<sequence>MRRDDPILATRGAVLAGALVLALLAGGFAAWSTLAQLSGAVIAPGRVEVQQRPQVVQHQDGGTIEAILVAEGDAVAAGDVLIRLDGAALRSALAVVEAQYAEHLARRGRLEAERAGRTALAMPAELATLTRGRPDLAALVDGQSRLFVARAETAAAEAALLDRRARQIAARGAGIAAERAALARQQALIAEELASQRSLLDRGLAQSARVLALEREAARLDGRAGELAAATAEAEARHSETLIEALRLQASLREEAEAGLRDLAPREMELAERRGALLLRLGQLDLRAPAAGIVHALQVTTPRAVIRPAEPVLQLIPQDRPLLVALRIPAGKIGHLRPGQTVTLRLPGPGAGTAPDPTGRIARISPDALQDSPASPAFFRAEVEVTPGPGVAALTPGLPVEGFIATHPQPPLLLLLDPLTRYLDRAFPAG</sequence>
<evidence type="ECO:0000256" key="7">
    <source>
        <dbReference type="ARBA" id="ARBA00022989"/>
    </source>
</evidence>
<evidence type="ECO:0000256" key="4">
    <source>
        <dbReference type="ARBA" id="ARBA00022475"/>
    </source>
</evidence>
<comment type="subcellular location">
    <subcellularLocation>
        <location evidence="1 9">Cell inner membrane</location>
        <topology evidence="1 9">Single-pass membrane protein</topology>
    </subcellularLocation>
</comment>
<keyword evidence="13" id="KW-1185">Reference proteome</keyword>
<dbReference type="STRING" id="1335048.AKL17_3567"/>
<evidence type="ECO:0000256" key="3">
    <source>
        <dbReference type="ARBA" id="ARBA00022448"/>
    </source>
</evidence>
<keyword evidence="7" id="KW-1133">Transmembrane helix</keyword>
<dbReference type="Gene3D" id="2.40.50.100">
    <property type="match status" value="1"/>
</dbReference>
<evidence type="ECO:0000259" key="11">
    <source>
        <dbReference type="Pfam" id="PF26002"/>
    </source>
</evidence>
<evidence type="ECO:0000256" key="5">
    <source>
        <dbReference type="ARBA" id="ARBA00022519"/>
    </source>
</evidence>
<feature type="domain" description="AprE-like beta-barrel" evidence="11">
    <location>
        <begin position="322"/>
        <end position="406"/>
    </location>
</feature>
<dbReference type="OrthoDB" id="9810980at2"/>
<evidence type="ECO:0000256" key="1">
    <source>
        <dbReference type="ARBA" id="ARBA00004377"/>
    </source>
</evidence>
<evidence type="ECO:0000259" key="10">
    <source>
        <dbReference type="Pfam" id="PF25994"/>
    </source>
</evidence>
<dbReference type="PANTHER" id="PTHR30386">
    <property type="entry name" value="MEMBRANE FUSION SUBUNIT OF EMRAB-TOLC MULTIDRUG EFFLUX PUMP"/>
    <property type="match status" value="1"/>
</dbReference>
<evidence type="ECO:0000256" key="9">
    <source>
        <dbReference type="RuleBase" id="RU365093"/>
    </source>
</evidence>
<dbReference type="PANTHER" id="PTHR30386:SF17">
    <property type="entry name" value="ALKALINE PROTEASE SECRETION PROTEIN APRE"/>
    <property type="match status" value="1"/>
</dbReference>
<protein>
    <recommendedName>
        <fullName evidence="9">Membrane fusion protein (MFP) family protein</fullName>
    </recommendedName>
</protein>
<keyword evidence="6" id="KW-0812">Transmembrane</keyword>